<evidence type="ECO:0000313" key="2">
    <source>
        <dbReference type="EMBL" id="BAN03777.1"/>
    </source>
</evidence>
<evidence type="ECO:0000256" key="1">
    <source>
        <dbReference type="SAM" id="Phobius"/>
    </source>
</evidence>
<dbReference type="EMBL" id="AP012057">
    <property type="protein sequence ID" value="BAN03777.1"/>
    <property type="molecule type" value="Genomic_DNA"/>
</dbReference>
<keyword evidence="3" id="KW-1185">Reference proteome</keyword>
<dbReference type="InterPro" id="IPR008910">
    <property type="entry name" value="MSC_TM_helix"/>
</dbReference>
<keyword evidence="1" id="KW-0472">Membrane</keyword>
<dbReference type="Proteomes" id="UP000011863">
    <property type="component" value="Chromosome"/>
</dbReference>
<dbReference type="AlphaFoldDB" id="A0A6C7EAM0"/>
<feature type="transmembrane region" description="Helical" evidence="1">
    <location>
        <begin position="28"/>
        <end position="49"/>
    </location>
</feature>
<feature type="transmembrane region" description="Helical" evidence="1">
    <location>
        <begin position="170"/>
        <end position="192"/>
    </location>
</feature>
<keyword evidence="1" id="KW-0812">Transmembrane</keyword>
<feature type="transmembrane region" description="Helical" evidence="1">
    <location>
        <begin position="146"/>
        <end position="164"/>
    </location>
</feature>
<organism evidence="2 3">
    <name type="scientific">Ilumatobacter coccineus (strain NBRC 103263 / KCTC 29153 / YM16-304)</name>
    <dbReference type="NCBI Taxonomy" id="1313172"/>
    <lineage>
        <taxon>Bacteria</taxon>
        <taxon>Bacillati</taxon>
        <taxon>Actinomycetota</taxon>
        <taxon>Acidimicrobiia</taxon>
        <taxon>Acidimicrobiales</taxon>
        <taxon>Ilumatobacteraceae</taxon>
        <taxon>Ilumatobacter</taxon>
    </lineage>
</organism>
<dbReference type="KEGG" id="aym:YM304_34630"/>
<keyword evidence="1" id="KW-1133">Transmembrane helix</keyword>
<proteinExistence type="predicted"/>
<feature type="transmembrane region" description="Helical" evidence="1">
    <location>
        <begin position="69"/>
        <end position="88"/>
    </location>
</feature>
<protein>
    <submittedName>
        <fullName evidence="2">Uncharacterized protein</fullName>
    </submittedName>
</protein>
<gene>
    <name evidence="2" type="ORF">YM304_34630</name>
</gene>
<dbReference type="Gene3D" id="1.10.287.1260">
    <property type="match status" value="1"/>
</dbReference>
<evidence type="ECO:0000313" key="3">
    <source>
        <dbReference type="Proteomes" id="UP000011863"/>
    </source>
</evidence>
<name>A0A6C7EAM0_ILUCY</name>
<feature type="transmembrane region" description="Helical" evidence="1">
    <location>
        <begin position="108"/>
        <end position="134"/>
    </location>
</feature>
<sequence length="263" mass="26473">MSITSDLQRLPAATARVGARLSTMNDTWWWAAGLIAAGLVLGVIASVAARKYLGAAGRRPALREAAGPAATLLFWLFVAAGLIAAVASSSPTTIEDIPSDLLGWLPRLGVAGIILIAGFVIATIASTGVARAASRATGRRQPAVETTVRLGVIAGAVVLALTQLGVDTTILDVLVAATAFGVALALAGIAVVGGRDTARSVAAGKQLSEHLEVGARVTIGNHTGTLQRLTATHAVVITGSGDTAVVAFASIGDVILHPTPDDA</sequence>
<accession>A0A6C7EAM0</accession>
<dbReference type="Pfam" id="PF05552">
    <property type="entry name" value="MS_channel_1st_1"/>
    <property type="match status" value="1"/>
</dbReference>
<reference evidence="2 3" key="1">
    <citation type="journal article" date="2013" name="Int. J. Syst. Evol. Microbiol.">
        <title>Ilumatobacter nonamiense sp. nov. and Ilumatobacter coccineum sp. nov., isolated from seashore sand.</title>
        <authorList>
            <person name="Matsumoto A."/>
            <person name="Kasai H."/>
            <person name="Matsuo Y."/>
            <person name="Shizuri Y."/>
            <person name="Ichikawa N."/>
            <person name="Fujita N."/>
            <person name="Omura S."/>
            <person name="Takahashi Y."/>
        </authorList>
    </citation>
    <scope>NUCLEOTIDE SEQUENCE [LARGE SCALE GENOMIC DNA]</scope>
    <source>
        <strain evidence="3">NBRC 103263 / KCTC 29153 / YM16-304</strain>
    </source>
</reference>